<comment type="caution">
    <text evidence="3">The sequence shown here is derived from an EMBL/GenBank/DDBJ whole genome shotgun (WGS) entry which is preliminary data.</text>
</comment>
<feature type="domain" description="SCP" evidence="2">
    <location>
        <begin position="17"/>
        <end position="111"/>
    </location>
</feature>
<dbReference type="InterPro" id="IPR014044">
    <property type="entry name" value="CAP_dom"/>
</dbReference>
<gene>
    <name evidence="3" type="ORF">KIN20_018534</name>
</gene>
<dbReference type="Pfam" id="PF00188">
    <property type="entry name" value="CAP"/>
    <property type="match status" value="1"/>
</dbReference>
<feature type="non-terminal residue" evidence="3">
    <location>
        <position position="1"/>
    </location>
</feature>
<evidence type="ECO:0000313" key="4">
    <source>
        <dbReference type="Proteomes" id="UP001196413"/>
    </source>
</evidence>
<evidence type="ECO:0000256" key="1">
    <source>
        <dbReference type="SAM" id="MobiDB-lite"/>
    </source>
</evidence>
<feature type="region of interest" description="Disordered" evidence="1">
    <location>
        <begin position="1"/>
        <end position="23"/>
    </location>
</feature>
<dbReference type="InterPro" id="IPR035940">
    <property type="entry name" value="CAP_sf"/>
</dbReference>
<name>A0AAD5QPP2_PARTN</name>
<evidence type="ECO:0000259" key="2">
    <source>
        <dbReference type="Pfam" id="PF00188"/>
    </source>
</evidence>
<proteinExistence type="predicted"/>
<dbReference type="EMBL" id="JAHQIW010003689">
    <property type="protein sequence ID" value="KAJ1359743.1"/>
    <property type="molecule type" value="Genomic_DNA"/>
</dbReference>
<dbReference type="AlphaFoldDB" id="A0AAD5QPP2"/>
<dbReference type="Proteomes" id="UP001196413">
    <property type="component" value="Unassembled WGS sequence"/>
</dbReference>
<dbReference type="SUPFAM" id="SSF55797">
    <property type="entry name" value="PR-1-like"/>
    <property type="match status" value="1"/>
</dbReference>
<evidence type="ECO:0000313" key="3">
    <source>
        <dbReference type="EMBL" id="KAJ1359743.1"/>
    </source>
</evidence>
<dbReference type="Gene3D" id="3.40.33.10">
    <property type="entry name" value="CAP"/>
    <property type="match status" value="1"/>
</dbReference>
<sequence length="114" mass="13126">MTQRMRDTAEFGHNNYSEEKDRGYPKASDLSYLFYSCDLENKSLDIAKSHYNHASHPDFNYVGSNSATFTGRYVNTVELVVAEAVKQWWNTGKPYNPPPNLTPRKQHVRNSILP</sequence>
<reference evidence="3" key="1">
    <citation type="submission" date="2021-06" db="EMBL/GenBank/DDBJ databases">
        <title>Parelaphostrongylus tenuis whole genome reference sequence.</title>
        <authorList>
            <person name="Garwood T.J."/>
            <person name="Larsen P.A."/>
            <person name="Fountain-Jones N.M."/>
            <person name="Garbe J.R."/>
            <person name="Macchietto M.G."/>
            <person name="Kania S.A."/>
            <person name="Gerhold R.W."/>
            <person name="Richards J.E."/>
            <person name="Wolf T.M."/>
        </authorList>
    </citation>
    <scope>NUCLEOTIDE SEQUENCE</scope>
    <source>
        <strain evidence="3">MNPRO001-30</strain>
        <tissue evidence="3">Meninges</tissue>
    </source>
</reference>
<keyword evidence="4" id="KW-1185">Reference proteome</keyword>
<protein>
    <recommendedName>
        <fullName evidence="2">SCP domain-containing protein</fullName>
    </recommendedName>
</protein>
<organism evidence="3 4">
    <name type="scientific">Parelaphostrongylus tenuis</name>
    <name type="common">Meningeal worm</name>
    <dbReference type="NCBI Taxonomy" id="148309"/>
    <lineage>
        <taxon>Eukaryota</taxon>
        <taxon>Metazoa</taxon>
        <taxon>Ecdysozoa</taxon>
        <taxon>Nematoda</taxon>
        <taxon>Chromadorea</taxon>
        <taxon>Rhabditida</taxon>
        <taxon>Rhabditina</taxon>
        <taxon>Rhabditomorpha</taxon>
        <taxon>Strongyloidea</taxon>
        <taxon>Metastrongylidae</taxon>
        <taxon>Parelaphostrongylus</taxon>
    </lineage>
</organism>
<accession>A0AAD5QPP2</accession>
<feature type="region of interest" description="Disordered" evidence="1">
    <location>
        <begin position="93"/>
        <end position="114"/>
    </location>
</feature>